<dbReference type="PRINTS" id="PR00248">
    <property type="entry name" value="GPCRMGR"/>
</dbReference>
<feature type="transmembrane region" description="Helical" evidence="13">
    <location>
        <begin position="373"/>
        <end position="394"/>
    </location>
</feature>
<dbReference type="CDD" id="cd06366">
    <property type="entry name" value="PBP1_GABAb_receptor"/>
    <property type="match status" value="1"/>
</dbReference>
<dbReference type="PANTHER" id="PTHR10519:SF46">
    <property type="entry name" value="METABOTROPIC GABA-B RECEPTOR SUBTYPE 3, ISOFORM A"/>
    <property type="match status" value="1"/>
</dbReference>
<feature type="domain" description="G-protein coupled receptors family 3 profile" evidence="14">
    <location>
        <begin position="445"/>
        <end position="645"/>
    </location>
</feature>
<feature type="region of interest" description="Disordered" evidence="12">
    <location>
        <begin position="863"/>
        <end position="888"/>
    </location>
</feature>
<name>A0A1W0WY56_HYPEX</name>
<feature type="transmembrane region" description="Helical" evidence="13">
    <location>
        <begin position="552"/>
        <end position="573"/>
    </location>
</feature>
<keyword evidence="3 13" id="KW-0812">Transmembrane</keyword>
<feature type="transmembrane region" description="Helical" evidence="13">
    <location>
        <begin position="447"/>
        <end position="466"/>
    </location>
</feature>
<dbReference type="PANTHER" id="PTHR10519">
    <property type="entry name" value="GABA-B RECEPTOR"/>
    <property type="match status" value="1"/>
</dbReference>
<evidence type="ECO:0000256" key="3">
    <source>
        <dbReference type="ARBA" id="ARBA00022692"/>
    </source>
</evidence>
<reference evidence="16" key="1">
    <citation type="submission" date="2017-01" db="EMBL/GenBank/DDBJ databases">
        <title>Comparative genomics of anhydrobiosis in the tardigrade Hypsibius dujardini.</title>
        <authorList>
            <person name="Yoshida Y."/>
            <person name="Koutsovoulos G."/>
            <person name="Laetsch D."/>
            <person name="Stevens L."/>
            <person name="Kumar S."/>
            <person name="Horikawa D."/>
            <person name="Ishino K."/>
            <person name="Komine S."/>
            <person name="Tomita M."/>
            <person name="Blaxter M."/>
            <person name="Arakawa K."/>
        </authorList>
    </citation>
    <scope>NUCLEOTIDE SEQUENCE [LARGE SCALE GENOMIC DNA]</scope>
    <source>
        <strain evidence="16">Z151</strain>
    </source>
</reference>
<dbReference type="CDD" id="cd15047">
    <property type="entry name" value="7tmC_GABA-B-like"/>
    <property type="match status" value="1"/>
</dbReference>
<protein>
    <recommendedName>
        <fullName evidence="11">Gamma-aminobutyric acid type B receptor subunit 2</fullName>
    </recommendedName>
</protein>
<evidence type="ECO:0000256" key="9">
    <source>
        <dbReference type="ARBA" id="ARBA00023180"/>
    </source>
</evidence>
<comment type="caution">
    <text evidence="15">The sequence shown here is derived from an EMBL/GenBank/DDBJ whole genome shotgun (WGS) entry which is preliminary data.</text>
</comment>
<keyword evidence="10" id="KW-0807">Transducer</keyword>
<feature type="transmembrane region" description="Helical" evidence="13">
    <location>
        <begin position="493"/>
        <end position="514"/>
    </location>
</feature>
<dbReference type="InterPro" id="IPR000337">
    <property type="entry name" value="GPCR_3"/>
</dbReference>
<evidence type="ECO:0000256" key="10">
    <source>
        <dbReference type="ARBA" id="ARBA00023224"/>
    </source>
</evidence>
<evidence type="ECO:0000256" key="13">
    <source>
        <dbReference type="SAM" id="Phobius"/>
    </source>
</evidence>
<evidence type="ECO:0000256" key="5">
    <source>
        <dbReference type="ARBA" id="ARBA00022989"/>
    </source>
</evidence>
<organism evidence="15 16">
    <name type="scientific">Hypsibius exemplaris</name>
    <name type="common">Freshwater tardigrade</name>
    <dbReference type="NCBI Taxonomy" id="2072580"/>
    <lineage>
        <taxon>Eukaryota</taxon>
        <taxon>Metazoa</taxon>
        <taxon>Ecdysozoa</taxon>
        <taxon>Tardigrada</taxon>
        <taxon>Eutardigrada</taxon>
        <taxon>Parachela</taxon>
        <taxon>Hypsibioidea</taxon>
        <taxon>Hypsibiidae</taxon>
        <taxon>Hypsibius</taxon>
    </lineage>
</organism>
<dbReference type="GO" id="GO:0007214">
    <property type="term" value="P:gamma-aminobutyric acid signaling pathway"/>
    <property type="evidence" value="ECO:0007669"/>
    <property type="project" value="TreeGrafter"/>
</dbReference>
<dbReference type="SUPFAM" id="SSF53822">
    <property type="entry name" value="Periplasmic binding protein-like I"/>
    <property type="match status" value="1"/>
</dbReference>
<evidence type="ECO:0000256" key="2">
    <source>
        <dbReference type="ARBA" id="ARBA00022475"/>
    </source>
</evidence>
<evidence type="ECO:0000256" key="6">
    <source>
        <dbReference type="ARBA" id="ARBA00023040"/>
    </source>
</evidence>
<evidence type="ECO:0000256" key="7">
    <source>
        <dbReference type="ARBA" id="ARBA00023136"/>
    </source>
</evidence>
<accession>A0A1W0WY56</accession>
<feature type="transmembrane region" description="Helical" evidence="13">
    <location>
        <begin position="593"/>
        <end position="611"/>
    </location>
</feature>
<dbReference type="PRINTS" id="PR01176">
    <property type="entry name" value="GABABRECEPTR"/>
</dbReference>
<dbReference type="FunFam" id="3.40.50.2300:FF:000063">
    <property type="entry name" value="Gamma-aminobutyric acid type B receptor subunit"/>
    <property type="match status" value="1"/>
</dbReference>
<dbReference type="Proteomes" id="UP000192578">
    <property type="component" value="Unassembled WGS sequence"/>
</dbReference>
<keyword evidence="2" id="KW-1003">Cell membrane</keyword>
<dbReference type="GO" id="GO:0038039">
    <property type="term" value="C:G protein-coupled receptor heterodimeric complex"/>
    <property type="evidence" value="ECO:0007669"/>
    <property type="project" value="TreeGrafter"/>
</dbReference>
<evidence type="ECO:0000256" key="4">
    <source>
        <dbReference type="ARBA" id="ARBA00022729"/>
    </source>
</evidence>
<keyword evidence="16" id="KW-1185">Reference proteome</keyword>
<keyword evidence="8 15" id="KW-0675">Receptor</keyword>
<feature type="transmembrane region" description="Helical" evidence="13">
    <location>
        <begin position="415"/>
        <end position="435"/>
    </location>
</feature>
<keyword evidence="7 13" id="KW-0472">Membrane</keyword>
<dbReference type="PROSITE" id="PS50259">
    <property type="entry name" value="G_PROTEIN_RECEP_F3_4"/>
    <property type="match status" value="1"/>
</dbReference>
<evidence type="ECO:0000256" key="11">
    <source>
        <dbReference type="ARBA" id="ARBA00073785"/>
    </source>
</evidence>
<feature type="transmembrane region" description="Helical" evidence="13">
    <location>
        <begin position="617"/>
        <end position="638"/>
    </location>
</feature>
<evidence type="ECO:0000256" key="12">
    <source>
        <dbReference type="SAM" id="MobiDB-lite"/>
    </source>
</evidence>
<dbReference type="InterPro" id="IPR017978">
    <property type="entry name" value="GPCR_3_C"/>
</dbReference>
<sequence length="888" mass="99348">MCSVGEGIYAFLDALFLGPRIHFLLGPSDDEVAIELARASPYWAMLQISAGATSPALSDRNHFRYFFRTITPDQSHNNARLEFLRHFRWQYAATINENTESYALAMNALVGALEDQNITFRATGSIGESKIREQLELFKEKDARILFGAFSVEFAKQVFCEAFRLGLYGSRYVWFLSGSYPVGWWKNRANETTCTTAQLEKAIDGYISVTTSDALMNNKVSAAGITYEEFIHLLDENSPSSTYSPQALAFDAIWTIALAVQKSLPVLERNGLRWMDYDDTNQEIAQIVAGVLSRLDFPGISGPIRFSGADRVGVSVFRQFVQKETNTIAMYYPDEGLLSFNCSGCEPVSWEGSRKPADRRHESYVIEVIETEVFVSITIISFFGIIIACLFLLFNFRFRNEKFIKLSSPKLNNTTALGCCLVYASVISLGIDFGITGDLYYSRPICHLRIFFFSTGFSVAFGSLFLKTFRVHQIFRKASRGVIKSKLLRDNQLLSGVGLLFILDCILLTIWFLVDPIRVELRPLPEIYSLLDPDVILRRDVEVCSSDYMGSVWLPFLYMYKGLMLLAGIFLTFETRHVKIPALNDSQAVGLSIYNVVICSVIAFAVTQIILEHHTLHFVLIASLTIATTTGTLCFLFLPKILTVVKKNTGDDPMLSASGLKVECNTRRLAIEDPRERYIRAEIQNRVCKLDMNDIEVECDRLESLLRLPITPYMKVSESVLLSLPEYFVDDEKTVQRCKFVRSTYEPPKEEKAKGKASFLMSHLQLHRTPSMTPSHGATEDSVEEPDEPRGNNTETMVMETDEGNVTLIVQKSVRGGSGAAAPGGAATGMAAKVKFRRAMVRYKFTAIKPTAKRVSAVTVAPGCNGNGSLLEEQQKQDDGDEGEGQES</sequence>
<feature type="compositionally biased region" description="Acidic residues" evidence="12">
    <location>
        <begin position="879"/>
        <end position="888"/>
    </location>
</feature>
<keyword evidence="9" id="KW-0325">Glycoprotein</keyword>
<dbReference type="EMBL" id="MTYJ01000033">
    <property type="protein sequence ID" value="OQV20137.1"/>
    <property type="molecule type" value="Genomic_DNA"/>
</dbReference>
<proteinExistence type="predicted"/>
<keyword evidence="5 13" id="KW-1133">Transmembrane helix</keyword>
<dbReference type="Pfam" id="PF00003">
    <property type="entry name" value="7tm_3"/>
    <property type="match status" value="1"/>
</dbReference>
<keyword evidence="4" id="KW-0732">Signal</keyword>
<dbReference type="InterPro" id="IPR001828">
    <property type="entry name" value="ANF_lig-bd_rcpt"/>
</dbReference>
<dbReference type="GO" id="GO:0004965">
    <property type="term" value="F:G protein-coupled GABA receptor activity"/>
    <property type="evidence" value="ECO:0007669"/>
    <property type="project" value="InterPro"/>
</dbReference>
<dbReference type="Gene3D" id="3.40.50.2300">
    <property type="match status" value="2"/>
</dbReference>
<evidence type="ECO:0000259" key="14">
    <source>
        <dbReference type="PROSITE" id="PS50259"/>
    </source>
</evidence>
<dbReference type="Pfam" id="PF01094">
    <property type="entry name" value="ANF_receptor"/>
    <property type="match status" value="1"/>
</dbReference>
<evidence type="ECO:0000256" key="1">
    <source>
        <dbReference type="ARBA" id="ARBA00004651"/>
    </source>
</evidence>
<dbReference type="PRINTS" id="PR01177">
    <property type="entry name" value="GABAB1RECPTR"/>
</dbReference>
<dbReference type="InterPro" id="IPR002455">
    <property type="entry name" value="GPCR3_GABA-B"/>
</dbReference>
<keyword evidence="6" id="KW-0297">G-protein coupled receptor</keyword>
<evidence type="ECO:0000256" key="8">
    <source>
        <dbReference type="ARBA" id="ARBA00023170"/>
    </source>
</evidence>
<comment type="subcellular location">
    <subcellularLocation>
        <location evidence="1">Cell membrane</location>
        <topology evidence="1">Multi-pass membrane protein</topology>
    </subcellularLocation>
</comment>
<evidence type="ECO:0000313" key="16">
    <source>
        <dbReference type="Proteomes" id="UP000192578"/>
    </source>
</evidence>
<dbReference type="OrthoDB" id="411630at2759"/>
<dbReference type="InterPro" id="IPR028082">
    <property type="entry name" value="Peripla_BP_I"/>
</dbReference>
<evidence type="ECO:0000313" key="15">
    <source>
        <dbReference type="EMBL" id="OQV20137.1"/>
    </source>
</evidence>
<dbReference type="AlphaFoldDB" id="A0A1W0WY56"/>
<feature type="region of interest" description="Disordered" evidence="12">
    <location>
        <begin position="767"/>
        <end position="795"/>
    </location>
</feature>
<gene>
    <name evidence="15" type="ORF">BV898_05929</name>
</gene>